<dbReference type="CDD" id="cd00212">
    <property type="entry name" value="PTS_IIB_glc"/>
    <property type="match status" value="1"/>
</dbReference>
<dbReference type="PANTHER" id="PTHR30009:SF4">
    <property type="entry name" value="PTS SYSTEM N-ACETYLGLUCOSAMINE-SPECIFIC EIICBA COMPONENT"/>
    <property type="match status" value="1"/>
</dbReference>
<keyword evidence="5" id="KW-0808">Transferase</keyword>
<feature type="transmembrane region" description="Helical" evidence="12">
    <location>
        <begin position="52"/>
        <end position="82"/>
    </location>
</feature>
<protein>
    <submittedName>
        <fullName evidence="15">PTS system glucose-specific EIICBA component</fullName>
    </submittedName>
</protein>
<feature type="transmembrane region" description="Helical" evidence="12">
    <location>
        <begin position="258"/>
        <end position="276"/>
    </location>
</feature>
<keyword evidence="6" id="KW-0598">Phosphotransferase system</keyword>
<evidence type="ECO:0000256" key="2">
    <source>
        <dbReference type="ARBA" id="ARBA00022448"/>
    </source>
</evidence>
<comment type="subcellular location">
    <subcellularLocation>
        <location evidence="1">Cell membrane</location>
        <topology evidence="1">Multi-pass membrane protein</topology>
    </subcellularLocation>
</comment>
<feature type="transmembrane region" description="Helical" evidence="12">
    <location>
        <begin position="94"/>
        <end position="112"/>
    </location>
</feature>
<evidence type="ECO:0000256" key="5">
    <source>
        <dbReference type="ARBA" id="ARBA00022679"/>
    </source>
</evidence>
<dbReference type="Gene3D" id="3.30.1360.60">
    <property type="entry name" value="Glucose permease domain IIB"/>
    <property type="match status" value="1"/>
</dbReference>
<dbReference type="EMBL" id="FWPT01000001">
    <property type="protein sequence ID" value="SMA36285.1"/>
    <property type="molecule type" value="Genomic_DNA"/>
</dbReference>
<dbReference type="PROSITE" id="PS51103">
    <property type="entry name" value="PTS_EIIC_TYPE_1"/>
    <property type="match status" value="1"/>
</dbReference>
<dbReference type="GO" id="GO:0016301">
    <property type="term" value="F:kinase activity"/>
    <property type="evidence" value="ECO:0007669"/>
    <property type="project" value="UniProtKB-KW"/>
</dbReference>
<keyword evidence="7 12" id="KW-0812">Transmembrane</keyword>
<feature type="transmembrane region" description="Helical" evidence="12">
    <location>
        <begin position="132"/>
        <end position="152"/>
    </location>
</feature>
<keyword evidence="4" id="KW-0762">Sugar transport</keyword>
<feature type="domain" description="PTS EIIB type-1" evidence="13">
    <location>
        <begin position="395"/>
        <end position="474"/>
    </location>
</feature>
<keyword evidence="3" id="KW-1003">Cell membrane</keyword>
<evidence type="ECO:0000313" key="16">
    <source>
        <dbReference type="Proteomes" id="UP000196573"/>
    </source>
</evidence>
<dbReference type="GO" id="GO:0008982">
    <property type="term" value="F:protein-N(PI)-phosphohistidine-sugar phosphotransferase activity"/>
    <property type="evidence" value="ECO:0007669"/>
    <property type="project" value="InterPro"/>
</dbReference>
<feature type="transmembrane region" description="Helical" evidence="12">
    <location>
        <begin position="282"/>
        <end position="305"/>
    </location>
</feature>
<dbReference type="OrthoDB" id="7571469at2"/>
<evidence type="ECO:0000259" key="13">
    <source>
        <dbReference type="PROSITE" id="PS51098"/>
    </source>
</evidence>
<dbReference type="GO" id="GO:0019866">
    <property type="term" value="C:organelle inner membrane"/>
    <property type="evidence" value="ECO:0007669"/>
    <property type="project" value="InterPro"/>
</dbReference>
<dbReference type="PROSITE" id="PS51098">
    <property type="entry name" value="PTS_EIIB_TYPE_1"/>
    <property type="match status" value="1"/>
</dbReference>
<evidence type="ECO:0000256" key="4">
    <source>
        <dbReference type="ARBA" id="ARBA00022597"/>
    </source>
</evidence>
<feature type="domain" description="PTS EIIC type-1" evidence="14">
    <location>
        <begin position="1"/>
        <end position="368"/>
    </location>
</feature>
<reference evidence="15 16" key="1">
    <citation type="submission" date="2017-03" db="EMBL/GenBank/DDBJ databases">
        <authorList>
            <person name="Afonso C.L."/>
            <person name="Miller P.J."/>
            <person name="Scott M.A."/>
            <person name="Spackman E."/>
            <person name="Goraichik I."/>
            <person name="Dimitrov K.M."/>
            <person name="Suarez D.L."/>
            <person name="Swayne D.E."/>
        </authorList>
    </citation>
    <scope>NUCLEOTIDE SEQUENCE [LARGE SCALE GENOMIC DNA]</scope>
    <source>
        <strain evidence="15">SB41UT1</strain>
    </source>
</reference>
<gene>
    <name evidence="15" type="primary">ptsG_1</name>
    <name evidence="15" type="ORF">EHSB41UT_00617</name>
</gene>
<proteinExistence type="predicted"/>
<keyword evidence="16" id="KW-1185">Reference proteome</keyword>
<evidence type="ECO:0000256" key="11">
    <source>
        <dbReference type="PROSITE-ProRule" id="PRU00421"/>
    </source>
</evidence>
<dbReference type="InterPro" id="IPR036878">
    <property type="entry name" value="Glu_permease_IIB"/>
</dbReference>
<dbReference type="GO" id="GO:0005886">
    <property type="term" value="C:plasma membrane"/>
    <property type="evidence" value="ECO:0007669"/>
    <property type="project" value="UniProtKB-SubCell"/>
</dbReference>
<keyword evidence="10 12" id="KW-0472">Membrane</keyword>
<keyword evidence="2" id="KW-0813">Transport</keyword>
<dbReference type="InterPro" id="IPR050429">
    <property type="entry name" value="PTS_Glucose_EIICBA"/>
</dbReference>
<keyword evidence="9 12" id="KW-1133">Transmembrane helix</keyword>
<dbReference type="Proteomes" id="UP000196573">
    <property type="component" value="Unassembled WGS sequence"/>
</dbReference>
<dbReference type="InterPro" id="IPR018113">
    <property type="entry name" value="PTrfase_EIIB_Cys"/>
</dbReference>
<keyword evidence="8" id="KW-0418">Kinase</keyword>
<dbReference type="NCBIfam" id="TIGR01998">
    <property type="entry name" value="PTS-II-BC-nag"/>
    <property type="match status" value="1"/>
</dbReference>
<feature type="transmembrane region" description="Helical" evidence="12">
    <location>
        <begin position="312"/>
        <end position="331"/>
    </location>
</feature>
<dbReference type="GO" id="GO:0090563">
    <property type="term" value="F:protein-phosphocysteine-sugar phosphotransferase activity"/>
    <property type="evidence" value="ECO:0007669"/>
    <property type="project" value="TreeGrafter"/>
</dbReference>
<dbReference type="NCBIfam" id="TIGR00826">
    <property type="entry name" value="EIIB_glc"/>
    <property type="match status" value="1"/>
</dbReference>
<dbReference type="InterPro" id="IPR013013">
    <property type="entry name" value="PTS_EIIC_1"/>
</dbReference>
<dbReference type="PROSITE" id="PS01035">
    <property type="entry name" value="PTS_EIIB_TYPE_1_CYS"/>
    <property type="match status" value="1"/>
</dbReference>
<feature type="active site" description="Phosphocysteine intermediate; for EIIB activity" evidence="11">
    <location>
        <position position="417"/>
    </location>
</feature>
<accession>A0A1X7AFG5</accession>
<evidence type="ECO:0000256" key="9">
    <source>
        <dbReference type="ARBA" id="ARBA00022989"/>
    </source>
</evidence>
<evidence type="ECO:0000256" key="1">
    <source>
        <dbReference type="ARBA" id="ARBA00004651"/>
    </source>
</evidence>
<sequence>MNVLGYLQSLGKALMLPIAVLPVAALLLRLGQPDLLNIAFIAKAGDAIFSHLPILFAMGIAVGLSCDGAGAAALAGAVGYFILTAASGTINDSINMSFFGGIIAGVVAGHSYNRFHDVELPSYLGFFSGQRLVPIVTGLFMLLIAWGAGYVWPTVQAGIDAFGRGVSESGSLGHFVYGVLNRGLIPFGLHHVLNSYFWFGLGEFASDAGTVVTGDLNRFFVGDKTAGVFMTGFFPVMMFGLPAAALAMYLAARKERKTQVGGVLLSVGLTAFLTGITEPVEFLFMFLAPVLYITHAILTGLSLVVTNGMGTLHGFGFSAGLFDFALNWGLATNPATLIGIGLAFGAAYFVVFYFLIKMLNLKTLGREDVWESTVPIPAEKKGADNVIKESSFPVDPEVQSILQALGGLENIIEIDACITRMRLTLRNSSVVDEPALMLAGASGVVRLGSQNLQIILGAKAEVICRQIKKLQRLS</sequence>
<organism evidence="15 16">
    <name type="scientific">Parendozoicomonas haliclonae</name>
    <dbReference type="NCBI Taxonomy" id="1960125"/>
    <lineage>
        <taxon>Bacteria</taxon>
        <taxon>Pseudomonadati</taxon>
        <taxon>Pseudomonadota</taxon>
        <taxon>Gammaproteobacteria</taxon>
        <taxon>Oceanospirillales</taxon>
        <taxon>Endozoicomonadaceae</taxon>
        <taxon>Parendozoicomonas</taxon>
    </lineage>
</organism>
<evidence type="ECO:0000256" key="10">
    <source>
        <dbReference type="ARBA" id="ARBA00023136"/>
    </source>
</evidence>
<dbReference type="InterPro" id="IPR003352">
    <property type="entry name" value="PTS_EIIC"/>
</dbReference>
<evidence type="ECO:0000259" key="14">
    <source>
        <dbReference type="PROSITE" id="PS51103"/>
    </source>
</evidence>
<feature type="transmembrane region" description="Helical" evidence="12">
    <location>
        <begin position="337"/>
        <end position="356"/>
    </location>
</feature>
<dbReference type="InterPro" id="IPR010974">
    <property type="entry name" value="PTS_IIBC_nag"/>
</dbReference>
<evidence type="ECO:0000256" key="3">
    <source>
        <dbReference type="ARBA" id="ARBA00022475"/>
    </source>
</evidence>
<dbReference type="AlphaFoldDB" id="A0A1X7AFG5"/>
<dbReference type="Pfam" id="PF02378">
    <property type="entry name" value="PTS_EIIC"/>
    <property type="match status" value="1"/>
</dbReference>
<dbReference type="GO" id="GO:0015764">
    <property type="term" value="P:N-acetylglucosamine transport"/>
    <property type="evidence" value="ECO:0007669"/>
    <property type="project" value="TreeGrafter"/>
</dbReference>
<feature type="transmembrane region" description="Helical" evidence="12">
    <location>
        <begin position="12"/>
        <end position="31"/>
    </location>
</feature>
<feature type="transmembrane region" description="Helical" evidence="12">
    <location>
        <begin position="226"/>
        <end position="251"/>
    </location>
</feature>
<evidence type="ECO:0000256" key="7">
    <source>
        <dbReference type="ARBA" id="ARBA00022692"/>
    </source>
</evidence>
<dbReference type="GO" id="GO:0009401">
    <property type="term" value="P:phosphoenolpyruvate-dependent sugar phosphotransferase system"/>
    <property type="evidence" value="ECO:0007669"/>
    <property type="project" value="UniProtKB-KW"/>
</dbReference>
<dbReference type="GO" id="GO:0015572">
    <property type="term" value="F:N-acetylglucosamine transmembrane transporter activity"/>
    <property type="evidence" value="ECO:0007669"/>
    <property type="project" value="InterPro"/>
</dbReference>
<dbReference type="PANTHER" id="PTHR30009">
    <property type="entry name" value="CYTOCHROME C-TYPE SYNTHESIS PROTEIN AND PTS TRANSMEMBRANE COMPONENT"/>
    <property type="match status" value="1"/>
</dbReference>
<dbReference type="InterPro" id="IPR001996">
    <property type="entry name" value="PTS_IIB_1"/>
</dbReference>
<dbReference type="Pfam" id="PF00367">
    <property type="entry name" value="PTS_EIIB"/>
    <property type="match status" value="1"/>
</dbReference>
<evidence type="ECO:0000313" key="15">
    <source>
        <dbReference type="EMBL" id="SMA36285.1"/>
    </source>
</evidence>
<evidence type="ECO:0000256" key="12">
    <source>
        <dbReference type="SAM" id="Phobius"/>
    </source>
</evidence>
<dbReference type="RefSeq" id="WP_087106747.1">
    <property type="nucleotide sequence ID" value="NZ_CBCSCN010000004.1"/>
</dbReference>
<evidence type="ECO:0000256" key="6">
    <source>
        <dbReference type="ARBA" id="ARBA00022683"/>
    </source>
</evidence>
<dbReference type="SUPFAM" id="SSF55604">
    <property type="entry name" value="Glucose permease domain IIB"/>
    <property type="match status" value="1"/>
</dbReference>
<evidence type="ECO:0000256" key="8">
    <source>
        <dbReference type="ARBA" id="ARBA00022777"/>
    </source>
</evidence>
<name>A0A1X7AFG5_9GAMM</name>